<dbReference type="RefSeq" id="WP_154576175.1">
    <property type="nucleotide sequence ID" value="NZ_VUMO01000005.1"/>
</dbReference>
<dbReference type="EMBL" id="VUMO01000005">
    <property type="protein sequence ID" value="MSS19803.1"/>
    <property type="molecule type" value="Genomic_DNA"/>
</dbReference>
<organism evidence="2 3">
    <name type="scientific">Pseudoramibacter porci</name>
    <dbReference type="NCBI Taxonomy" id="2606631"/>
    <lineage>
        <taxon>Bacteria</taxon>
        <taxon>Bacillati</taxon>
        <taxon>Bacillota</taxon>
        <taxon>Clostridia</taxon>
        <taxon>Eubacteriales</taxon>
        <taxon>Eubacteriaceae</taxon>
        <taxon>Pseudoramibacter</taxon>
    </lineage>
</organism>
<evidence type="ECO:0000313" key="3">
    <source>
        <dbReference type="Proteomes" id="UP000461754"/>
    </source>
</evidence>
<dbReference type="InterPro" id="IPR035093">
    <property type="entry name" value="RelE/ParE_toxin_dom_sf"/>
</dbReference>
<evidence type="ECO:0000313" key="2">
    <source>
        <dbReference type="EMBL" id="MSS19803.1"/>
    </source>
</evidence>
<dbReference type="AlphaFoldDB" id="A0A7X2NG29"/>
<reference evidence="2 3" key="1">
    <citation type="submission" date="2019-08" db="EMBL/GenBank/DDBJ databases">
        <title>In-depth cultivation of the pig gut microbiome towards novel bacterial diversity and tailored functional studies.</title>
        <authorList>
            <person name="Wylensek D."/>
            <person name="Hitch T.C.A."/>
            <person name="Clavel T."/>
        </authorList>
    </citation>
    <scope>NUCLEOTIDE SEQUENCE [LARGE SCALE GENOMIC DNA]</scope>
    <source>
        <strain evidence="2 3">RF-744-FAT-4</strain>
    </source>
</reference>
<comment type="caution">
    <text evidence="2">The sequence shown here is derived from an EMBL/GenBank/DDBJ whole genome shotgun (WGS) entry which is preliminary data.</text>
</comment>
<dbReference type="Gene3D" id="3.30.2310.20">
    <property type="entry name" value="RelE-like"/>
    <property type="match status" value="1"/>
</dbReference>
<protein>
    <submittedName>
        <fullName evidence="2">Type II toxin-antitoxin system RelE/ParE family toxin</fullName>
    </submittedName>
</protein>
<dbReference type="InterPro" id="IPR007712">
    <property type="entry name" value="RelE/ParE_toxin"/>
</dbReference>
<keyword evidence="1" id="KW-1277">Toxin-antitoxin system</keyword>
<dbReference type="Pfam" id="PF05016">
    <property type="entry name" value="ParE_toxin"/>
    <property type="match status" value="1"/>
</dbReference>
<proteinExistence type="predicted"/>
<gene>
    <name evidence="2" type="ORF">FYJ52_05225</name>
</gene>
<sequence length="109" mass="12823">MSDLYEIIYAPEAYDDLRNIYAYIAYDLQVPDIAKDQVNRIRNEIRSLDQMPSRFAFVDWEPWKSRNTHKVPVDQYVVIYIINNESKTVNIVRIFYSGQDIGSILKSNA</sequence>
<evidence type="ECO:0000256" key="1">
    <source>
        <dbReference type="ARBA" id="ARBA00022649"/>
    </source>
</evidence>
<dbReference type="Proteomes" id="UP000461754">
    <property type="component" value="Unassembled WGS sequence"/>
</dbReference>
<dbReference type="SUPFAM" id="SSF143011">
    <property type="entry name" value="RelE-like"/>
    <property type="match status" value="1"/>
</dbReference>
<name>A0A7X2NG29_9FIRM</name>
<keyword evidence="3" id="KW-1185">Reference proteome</keyword>
<accession>A0A7X2NG29</accession>